<dbReference type="EMBL" id="JACHXN010000013">
    <property type="protein sequence ID" value="MBB3147641.1"/>
    <property type="molecule type" value="Genomic_DNA"/>
</dbReference>
<dbReference type="Proteomes" id="UP000554520">
    <property type="component" value="Unassembled WGS sequence"/>
</dbReference>
<dbReference type="PANTHER" id="PTHR13754">
    <property type="entry name" value="METALLO-BETA-LACTAMASE SUPERFAMILY PROTEIN"/>
    <property type="match status" value="1"/>
</dbReference>
<dbReference type="EC" id="2.5.1.105" evidence="2"/>
<comment type="caution">
    <text evidence="2">The sequence shown here is derived from an EMBL/GenBank/DDBJ whole genome shotgun (WGS) entry which is preliminary data.</text>
</comment>
<dbReference type="Gene3D" id="3.60.15.10">
    <property type="entry name" value="Ribonuclease Z/Hydroxyacylglutathione hydrolase-like"/>
    <property type="match status" value="1"/>
</dbReference>
<dbReference type="Pfam" id="PF00753">
    <property type="entry name" value="Lactamase_B"/>
    <property type="match status" value="1"/>
</dbReference>
<keyword evidence="2" id="KW-0808">Transferase</keyword>
<proteinExistence type="predicted"/>
<evidence type="ECO:0000313" key="2">
    <source>
        <dbReference type="EMBL" id="MBB3147641.1"/>
    </source>
</evidence>
<dbReference type="InterPro" id="IPR036866">
    <property type="entry name" value="RibonucZ/Hydroxyglut_hydro"/>
</dbReference>
<dbReference type="InterPro" id="IPR041712">
    <property type="entry name" value="DHPS-like_MBL-fold"/>
</dbReference>
<dbReference type="GO" id="GO:0102041">
    <property type="term" value="F:7,8-dihydropterin-6-yl-methyl-4-(beta-D-ribofuranosyl)aminobenzene 5'-phosphate synthase"/>
    <property type="evidence" value="ECO:0007669"/>
    <property type="project" value="UniProtKB-EC"/>
</dbReference>
<dbReference type="AlphaFoldDB" id="A0A839UG37"/>
<dbReference type="CDD" id="cd07713">
    <property type="entry name" value="DHPS-like_MBL-fold"/>
    <property type="match status" value="1"/>
</dbReference>
<organism evidence="2 3">
    <name type="scientific">Phyllobacterium trifolii</name>
    <dbReference type="NCBI Taxonomy" id="300193"/>
    <lineage>
        <taxon>Bacteria</taxon>
        <taxon>Pseudomonadati</taxon>
        <taxon>Pseudomonadota</taxon>
        <taxon>Alphaproteobacteria</taxon>
        <taxon>Hyphomicrobiales</taxon>
        <taxon>Phyllobacteriaceae</taxon>
        <taxon>Phyllobacterium</taxon>
    </lineage>
</organism>
<protein>
    <submittedName>
        <fullName evidence="2">7, 8-dihydropterin-6-yl-methyl-4-(Beta-D-ribofuranosyl)aminobenzene 5'-phosphate synthase</fullName>
        <ecNumber evidence="2">2.5.1.105</ecNumber>
    </submittedName>
</protein>
<evidence type="ECO:0000259" key="1">
    <source>
        <dbReference type="Pfam" id="PF00753"/>
    </source>
</evidence>
<evidence type="ECO:0000313" key="3">
    <source>
        <dbReference type="Proteomes" id="UP000554520"/>
    </source>
</evidence>
<dbReference type="PANTHER" id="PTHR13754:SF13">
    <property type="entry name" value="METALLO-BETA-LACTAMASE SUPERFAMILY PROTEIN (AFU_ORTHOLOGUE AFUA_3G07630)"/>
    <property type="match status" value="1"/>
</dbReference>
<sequence length="328" mass="35451">MLNLRPVDGVDVHVLVDNVTDNLSSVPAFVETEWAALTRKRRGAWVDSGTCLCCAAHGLSCLITVRQGAETRTLLFDSGPEDRIFEQNVSRLGADLGSVEAIVLSHGHWDHGGAMLRALQLIRDRNGGREVAYYSHPDMFRPRALKQADGGMLPLEDVPSIGALTAHGGKVVKTTEAQLIVNGMAYVSGEIPRLTAFERGMPGQYRKKLHGEGWEPDELVMDERFVAVNVAGKGLVVFTACSHAGVINVLTHAKATFTDVPIHAVVGGLHLAGSNEKIIPETVESMLEFNPAFIVVGHCTGWRAITALANAFGQEKLVPLSVGKRFLF</sequence>
<gene>
    <name evidence="2" type="ORF">FHS21_004065</name>
</gene>
<dbReference type="InterPro" id="IPR001279">
    <property type="entry name" value="Metallo-B-lactamas"/>
</dbReference>
<name>A0A839UG37_9HYPH</name>
<dbReference type="RefSeq" id="WP_112551797.1">
    <property type="nucleotide sequence ID" value="NZ_JACHXN010000013.1"/>
</dbReference>
<reference evidence="2 3" key="1">
    <citation type="submission" date="2020-08" db="EMBL/GenBank/DDBJ databases">
        <title>Genomic Encyclopedia of Type Strains, Phase III (KMG-III): the genomes of soil and plant-associated and newly described type strains.</title>
        <authorList>
            <person name="Whitman W."/>
        </authorList>
    </citation>
    <scope>NUCLEOTIDE SEQUENCE [LARGE SCALE GENOMIC DNA]</scope>
    <source>
        <strain evidence="2 3">CECT 7015</strain>
    </source>
</reference>
<keyword evidence="3" id="KW-1185">Reference proteome</keyword>
<dbReference type="SUPFAM" id="SSF56281">
    <property type="entry name" value="Metallo-hydrolase/oxidoreductase"/>
    <property type="match status" value="1"/>
</dbReference>
<feature type="domain" description="Metallo-beta-lactamase" evidence="1">
    <location>
        <begin position="69"/>
        <end position="125"/>
    </location>
</feature>
<dbReference type="InterPro" id="IPR052926">
    <property type="entry name" value="Metallo-beta-lactamase_dom"/>
</dbReference>
<accession>A0A839UG37</accession>